<evidence type="ECO:0000313" key="5">
    <source>
        <dbReference type="Proteomes" id="UP000593575"/>
    </source>
</evidence>
<keyword evidence="5" id="KW-1185">Reference proteome</keyword>
<protein>
    <recommendedName>
        <fullName evidence="3">DUF7745 domain-containing protein</fullName>
    </recommendedName>
</protein>
<keyword evidence="2" id="KW-0472">Membrane</keyword>
<organism evidence="4 5">
    <name type="scientific">Gossypium armourianum</name>
    <dbReference type="NCBI Taxonomy" id="34283"/>
    <lineage>
        <taxon>Eukaryota</taxon>
        <taxon>Viridiplantae</taxon>
        <taxon>Streptophyta</taxon>
        <taxon>Embryophyta</taxon>
        <taxon>Tracheophyta</taxon>
        <taxon>Spermatophyta</taxon>
        <taxon>Magnoliopsida</taxon>
        <taxon>eudicotyledons</taxon>
        <taxon>Gunneridae</taxon>
        <taxon>Pentapetalae</taxon>
        <taxon>rosids</taxon>
        <taxon>malvids</taxon>
        <taxon>Malvales</taxon>
        <taxon>Malvaceae</taxon>
        <taxon>Malvoideae</taxon>
        <taxon>Gossypium</taxon>
    </lineage>
</organism>
<sequence length="178" mass="20981">MLPGEILYRCGDLDWVLLLRIWGAIGYAPLLVLRQYRSIQFVPVTQGLAQSEFSYKGDGYKKRIREMSNAWNQTRRMKRLAVGLTTTPEYIEWRGRRINDNIPVPSRGDNQPLGKHLRVVPSELEIIMQDFERRNSESEKKIEQIEEEKMNLRLDMDVQKLETEKTNKGKKQSRGRFR</sequence>
<gene>
    <name evidence="4" type="ORF">Goarm_013208</name>
</gene>
<feature type="region of interest" description="Disordered" evidence="1">
    <location>
        <begin position="156"/>
        <end position="178"/>
    </location>
</feature>
<dbReference type="AlphaFoldDB" id="A0A7J9J2D5"/>
<evidence type="ECO:0000256" key="1">
    <source>
        <dbReference type="SAM" id="MobiDB-lite"/>
    </source>
</evidence>
<dbReference type="PANTHER" id="PTHR48200">
    <property type="entry name" value="PROTEIN, PUTATIVE-RELATED"/>
    <property type="match status" value="1"/>
</dbReference>
<dbReference type="Proteomes" id="UP000593575">
    <property type="component" value="Unassembled WGS sequence"/>
</dbReference>
<reference evidence="4 5" key="1">
    <citation type="journal article" date="2019" name="Genome Biol. Evol.">
        <title>Insights into the evolution of the New World diploid cottons (Gossypium, subgenus Houzingenia) based on genome sequencing.</title>
        <authorList>
            <person name="Grover C.E."/>
            <person name="Arick M.A. 2nd"/>
            <person name="Thrash A."/>
            <person name="Conover J.L."/>
            <person name="Sanders W.S."/>
            <person name="Peterson D.G."/>
            <person name="Frelichowski J.E."/>
            <person name="Scheffler J.A."/>
            <person name="Scheffler B.E."/>
            <person name="Wendel J.F."/>
        </authorList>
    </citation>
    <scope>NUCLEOTIDE SEQUENCE [LARGE SCALE GENOMIC DNA]</scope>
    <source>
        <strain evidence="4">6</strain>
        <tissue evidence="4">Leaf</tissue>
    </source>
</reference>
<feature type="compositionally biased region" description="Basic residues" evidence="1">
    <location>
        <begin position="168"/>
        <end position="178"/>
    </location>
</feature>
<evidence type="ECO:0000256" key="2">
    <source>
        <dbReference type="SAM" id="Phobius"/>
    </source>
</evidence>
<evidence type="ECO:0000313" key="4">
    <source>
        <dbReference type="EMBL" id="MBA0828536.1"/>
    </source>
</evidence>
<keyword evidence="2" id="KW-1133">Transmembrane helix</keyword>
<feature type="compositionally biased region" description="Basic and acidic residues" evidence="1">
    <location>
        <begin position="156"/>
        <end position="167"/>
    </location>
</feature>
<dbReference type="Pfam" id="PF24924">
    <property type="entry name" value="DUF7745"/>
    <property type="match status" value="1"/>
</dbReference>
<comment type="caution">
    <text evidence="4">The sequence shown here is derived from an EMBL/GenBank/DDBJ whole genome shotgun (WGS) entry which is preliminary data.</text>
</comment>
<evidence type="ECO:0000259" key="3">
    <source>
        <dbReference type="Pfam" id="PF24924"/>
    </source>
</evidence>
<proteinExistence type="predicted"/>
<feature type="domain" description="DUF7745" evidence="3">
    <location>
        <begin position="5"/>
        <end position="97"/>
    </location>
</feature>
<dbReference type="InterPro" id="IPR056647">
    <property type="entry name" value="DUF7745"/>
</dbReference>
<feature type="transmembrane region" description="Helical" evidence="2">
    <location>
        <begin position="15"/>
        <end position="33"/>
    </location>
</feature>
<accession>A0A7J9J2D5</accession>
<name>A0A7J9J2D5_9ROSI</name>
<dbReference type="EMBL" id="JABFAE010000005">
    <property type="protein sequence ID" value="MBA0828536.1"/>
    <property type="molecule type" value="Genomic_DNA"/>
</dbReference>
<keyword evidence="2" id="KW-0812">Transmembrane</keyword>
<dbReference type="PANTHER" id="PTHR48200:SF1">
    <property type="entry name" value="AMINOTRANSFERASE-LIKE PLANT MOBILE DOMAIN-CONTAINING PROTEIN"/>
    <property type="match status" value="1"/>
</dbReference>